<organism evidence="2 3">
    <name type="scientific">Dothistroma septosporum (strain NZE10 / CBS 128990)</name>
    <name type="common">Red band needle blight fungus</name>
    <name type="synonym">Mycosphaerella pini</name>
    <dbReference type="NCBI Taxonomy" id="675120"/>
    <lineage>
        <taxon>Eukaryota</taxon>
        <taxon>Fungi</taxon>
        <taxon>Dikarya</taxon>
        <taxon>Ascomycota</taxon>
        <taxon>Pezizomycotina</taxon>
        <taxon>Dothideomycetes</taxon>
        <taxon>Dothideomycetidae</taxon>
        <taxon>Mycosphaerellales</taxon>
        <taxon>Mycosphaerellaceae</taxon>
        <taxon>Dothistroma</taxon>
    </lineage>
</organism>
<evidence type="ECO:0000313" key="3">
    <source>
        <dbReference type="Proteomes" id="UP000016933"/>
    </source>
</evidence>
<keyword evidence="3" id="KW-1185">Reference proteome</keyword>
<feature type="region of interest" description="Disordered" evidence="1">
    <location>
        <begin position="309"/>
        <end position="331"/>
    </location>
</feature>
<dbReference type="Proteomes" id="UP000016933">
    <property type="component" value="Unassembled WGS sequence"/>
</dbReference>
<evidence type="ECO:0000256" key="1">
    <source>
        <dbReference type="SAM" id="MobiDB-lite"/>
    </source>
</evidence>
<reference evidence="2 3" key="2">
    <citation type="journal article" date="2012" name="PLoS Pathog.">
        <title>Diverse lifestyles and strategies of plant pathogenesis encoded in the genomes of eighteen Dothideomycetes fungi.</title>
        <authorList>
            <person name="Ohm R.A."/>
            <person name="Feau N."/>
            <person name="Henrissat B."/>
            <person name="Schoch C.L."/>
            <person name="Horwitz B.A."/>
            <person name="Barry K.W."/>
            <person name="Condon B.J."/>
            <person name="Copeland A.C."/>
            <person name="Dhillon B."/>
            <person name="Glaser F."/>
            <person name="Hesse C.N."/>
            <person name="Kosti I."/>
            <person name="LaButti K."/>
            <person name="Lindquist E.A."/>
            <person name="Lucas S."/>
            <person name="Salamov A.A."/>
            <person name="Bradshaw R.E."/>
            <person name="Ciuffetti L."/>
            <person name="Hamelin R.C."/>
            <person name="Kema G.H.J."/>
            <person name="Lawrence C."/>
            <person name="Scott J.A."/>
            <person name="Spatafora J.W."/>
            <person name="Turgeon B.G."/>
            <person name="de Wit P.J.G.M."/>
            <person name="Zhong S."/>
            <person name="Goodwin S.B."/>
            <person name="Grigoriev I.V."/>
        </authorList>
    </citation>
    <scope>NUCLEOTIDE SEQUENCE [LARGE SCALE GENOMIC DNA]</scope>
    <source>
        <strain evidence="3">NZE10 / CBS 128990</strain>
    </source>
</reference>
<feature type="non-terminal residue" evidence="2">
    <location>
        <position position="436"/>
    </location>
</feature>
<proteinExistence type="predicted"/>
<sequence>MCRCPTREAVDELLSFHTATHTLQHRPAERLRLPEELLVEACGRVVLGSPAQRQESCEARRCWSTATCMDAAVGCESTLCGEVGQTAAAPQVNGCAPPAWKSACKMCLRSTQEAFGPVRGCRLMSLLIMVQRCKLATLWTRWEWAASATRVDTGLIMGVPVSTVVGMANGRRVMRSAGEHSIVATSKSPVLRYASRSRSACLARGAAGAKSQQELAASSQQPHRRSLPSHCASAVFPLGLETLLRPLWAQFTVQLLGTDAHADSPQPSSSTTVSVSRPSHILVTIPISSSLLLPCAAHRIDIRPPLPSYLTATTSHPPPTQRKAASQLSATNQTPPCPLLCAGTKHQTAAATSPPSSTSVDCQRHTTSPLTSATIFDTVSAHSFHPRRRPTPPPPQPGHHLHTSPRLLDGLRAEQCTATLRGLPAAFTLDCSRAST</sequence>
<dbReference type="AlphaFoldDB" id="N1Q4Z4"/>
<accession>N1Q4Z4</accession>
<protein>
    <submittedName>
        <fullName evidence="2">Uncharacterized protein</fullName>
    </submittedName>
</protein>
<feature type="region of interest" description="Disordered" evidence="1">
    <location>
        <begin position="381"/>
        <end position="404"/>
    </location>
</feature>
<name>N1Q4Z4_DOTSN</name>
<reference evidence="3" key="1">
    <citation type="journal article" date="2012" name="PLoS Genet.">
        <title>The genomes of the fungal plant pathogens Cladosporium fulvum and Dothistroma septosporum reveal adaptation to different hosts and lifestyles but also signatures of common ancestry.</title>
        <authorList>
            <person name="de Wit P.J.G.M."/>
            <person name="van der Burgt A."/>
            <person name="Oekmen B."/>
            <person name="Stergiopoulos I."/>
            <person name="Abd-Elsalam K.A."/>
            <person name="Aerts A.L."/>
            <person name="Bahkali A.H."/>
            <person name="Beenen H.G."/>
            <person name="Chettri P."/>
            <person name="Cox M.P."/>
            <person name="Datema E."/>
            <person name="de Vries R.P."/>
            <person name="Dhillon B."/>
            <person name="Ganley A.R."/>
            <person name="Griffiths S.A."/>
            <person name="Guo Y."/>
            <person name="Hamelin R.C."/>
            <person name="Henrissat B."/>
            <person name="Kabir M.S."/>
            <person name="Jashni M.K."/>
            <person name="Kema G."/>
            <person name="Klaubauf S."/>
            <person name="Lapidus A."/>
            <person name="Levasseur A."/>
            <person name="Lindquist E."/>
            <person name="Mehrabi R."/>
            <person name="Ohm R.A."/>
            <person name="Owen T.J."/>
            <person name="Salamov A."/>
            <person name="Schwelm A."/>
            <person name="Schijlen E."/>
            <person name="Sun H."/>
            <person name="van den Burg H.A."/>
            <person name="van Ham R.C.H.J."/>
            <person name="Zhang S."/>
            <person name="Goodwin S.B."/>
            <person name="Grigoriev I.V."/>
            <person name="Collemare J."/>
            <person name="Bradshaw R.E."/>
        </authorList>
    </citation>
    <scope>NUCLEOTIDE SEQUENCE [LARGE SCALE GENOMIC DNA]</scope>
    <source>
        <strain evidence="3">NZE10 / CBS 128990</strain>
    </source>
</reference>
<dbReference type="HOGENOM" id="CLU_629403_0_0_1"/>
<dbReference type="EMBL" id="KB446535">
    <property type="protein sequence ID" value="EME50020.1"/>
    <property type="molecule type" value="Genomic_DNA"/>
</dbReference>
<evidence type="ECO:0000313" key="2">
    <source>
        <dbReference type="EMBL" id="EME50020.1"/>
    </source>
</evidence>
<gene>
    <name evidence="2" type="ORF">DOTSEDRAFT_77145</name>
</gene>